<reference evidence="1 3" key="1">
    <citation type="submission" date="2015-07" db="EMBL/GenBank/DDBJ databases">
        <title>Fjat-14205 dsm 2895.</title>
        <authorList>
            <person name="Liu B."/>
            <person name="Wang J."/>
            <person name="Zhu Y."/>
            <person name="Liu G."/>
            <person name="Chen Q."/>
            <person name="Chen Z."/>
            <person name="Lan J."/>
            <person name="Che J."/>
            <person name="Ge C."/>
            <person name="Shi H."/>
            <person name="Pan Z."/>
            <person name="Liu X."/>
        </authorList>
    </citation>
    <scope>NUCLEOTIDE SEQUENCE [LARGE SCALE GENOMIC DNA]</scope>
    <source>
        <strain evidence="1 3">DSM 2895</strain>
    </source>
</reference>
<gene>
    <name evidence="1" type="ORF">AF333_10345</name>
    <name evidence="2" type="ORF">SAMN04487909_103298</name>
</gene>
<organism evidence="1 3">
    <name type="scientific">Aneurinibacillus migulanus</name>
    <name type="common">Bacillus migulanus</name>
    <dbReference type="NCBI Taxonomy" id="47500"/>
    <lineage>
        <taxon>Bacteria</taxon>
        <taxon>Bacillati</taxon>
        <taxon>Bacillota</taxon>
        <taxon>Bacilli</taxon>
        <taxon>Bacillales</taxon>
        <taxon>Paenibacillaceae</taxon>
        <taxon>Aneurinibacillus group</taxon>
        <taxon>Aneurinibacillus</taxon>
    </lineage>
</organism>
<keyword evidence="2" id="KW-0418">Kinase</keyword>
<dbReference type="EMBL" id="FNED01000003">
    <property type="protein sequence ID" value="SDI38735.1"/>
    <property type="molecule type" value="Genomic_DNA"/>
</dbReference>
<keyword evidence="3" id="KW-1185">Reference proteome</keyword>
<dbReference type="Gene3D" id="3.40.50.300">
    <property type="entry name" value="P-loop containing nucleotide triphosphate hydrolases"/>
    <property type="match status" value="1"/>
</dbReference>
<dbReference type="STRING" id="47500.AF333_10345"/>
<protein>
    <submittedName>
        <fullName evidence="2">Adenylate kinase</fullName>
    </submittedName>
</protein>
<name>A0A0D1XTT2_ANEMI</name>
<dbReference type="Proteomes" id="UP000182836">
    <property type="component" value="Unassembled WGS sequence"/>
</dbReference>
<proteinExistence type="predicted"/>
<evidence type="ECO:0000313" key="3">
    <source>
        <dbReference type="Proteomes" id="UP000037269"/>
    </source>
</evidence>
<dbReference type="PATRIC" id="fig|47500.8.peg.6784"/>
<dbReference type="AlphaFoldDB" id="A0A0D1XTT2"/>
<evidence type="ECO:0000313" key="2">
    <source>
        <dbReference type="EMBL" id="SDI38735.1"/>
    </source>
</evidence>
<keyword evidence="2" id="KW-0808">Transferase</keyword>
<dbReference type="OrthoDB" id="1850524at2"/>
<dbReference type="Pfam" id="PF13207">
    <property type="entry name" value="AAA_17"/>
    <property type="match status" value="1"/>
</dbReference>
<dbReference type="RefSeq" id="WP_043065923.1">
    <property type="nucleotide sequence ID" value="NZ_BJOA01000232.1"/>
</dbReference>
<reference evidence="2 4" key="2">
    <citation type="submission" date="2016-10" db="EMBL/GenBank/DDBJ databases">
        <authorList>
            <person name="de Groot N.N."/>
        </authorList>
    </citation>
    <scope>NUCLEOTIDE SEQUENCE [LARGE SCALE GENOMIC DNA]</scope>
    <source>
        <strain evidence="2 4">DSM 2895</strain>
    </source>
</reference>
<accession>A0A0D1XTT2</accession>
<dbReference type="GO" id="GO:0016301">
    <property type="term" value="F:kinase activity"/>
    <property type="evidence" value="ECO:0007669"/>
    <property type="project" value="UniProtKB-KW"/>
</dbReference>
<dbReference type="EMBL" id="LGUG01000004">
    <property type="protein sequence ID" value="KON95827.1"/>
    <property type="molecule type" value="Genomic_DNA"/>
</dbReference>
<dbReference type="GeneID" id="42305601"/>
<dbReference type="SUPFAM" id="SSF52540">
    <property type="entry name" value="P-loop containing nucleoside triphosphate hydrolases"/>
    <property type="match status" value="1"/>
</dbReference>
<sequence>MKKIIFVGGIHGVGKTSFCNELSSSHNLLHYSASKLIAQEKKEQFSKNKYIDNIDKNQDLLIEAINNYTPDNKWFLLDGHFCLLNKEGIITKVPEETFHIMRPQGIIVLKDCIENIVLKLRKRDGTDYDINLLQSFQKAELDYSRLISHELNIPLLIYNITDPKDALYSFINTVLHSYLEIKGENRK</sequence>
<evidence type="ECO:0000313" key="1">
    <source>
        <dbReference type="EMBL" id="KON95827.1"/>
    </source>
</evidence>
<dbReference type="Proteomes" id="UP000037269">
    <property type="component" value="Unassembled WGS sequence"/>
</dbReference>
<evidence type="ECO:0000313" key="4">
    <source>
        <dbReference type="Proteomes" id="UP000182836"/>
    </source>
</evidence>
<dbReference type="InterPro" id="IPR027417">
    <property type="entry name" value="P-loop_NTPase"/>
</dbReference>